<accession>K7YSW0</accession>
<dbReference type="Proteomes" id="UP000010077">
    <property type="component" value="Chromosome"/>
</dbReference>
<dbReference type="EMBL" id="CP003539">
    <property type="protein sequence ID" value="AFX99669.1"/>
    <property type="molecule type" value="Genomic_DNA"/>
</dbReference>
<dbReference type="HOGENOM" id="CLU_3231095_0_0_5"/>
<evidence type="ECO:0000313" key="1">
    <source>
        <dbReference type="EMBL" id="AFX99669.1"/>
    </source>
</evidence>
<evidence type="ECO:0000313" key="2">
    <source>
        <dbReference type="Proteomes" id="UP000010077"/>
    </source>
</evidence>
<reference evidence="1 2" key="1">
    <citation type="journal article" date="2012" name="Proc. Natl. Acad. Sci. U.S.A.">
        <title>Genome streamlining and chemical defense in a coral reef symbiosis.</title>
        <authorList>
            <person name="Kwan J.C."/>
            <person name="Donia M.S."/>
            <person name="Han A.W."/>
            <person name="Hirose E."/>
            <person name="Haygood M.G."/>
            <person name="Schmidt E.W."/>
        </authorList>
    </citation>
    <scope>NUCLEOTIDE SEQUENCE [LARGE SCALE GENOMIC DNA]</scope>
    <source>
        <strain evidence="1 2">L2</strain>
    </source>
</reference>
<gene>
    <name evidence="1" type="ORF">A1OE_1500</name>
</gene>
<organism evidence="1 2">
    <name type="scientific">Candidatus Endolissoclinum faulkneri L2</name>
    <dbReference type="NCBI Taxonomy" id="1193729"/>
    <lineage>
        <taxon>Bacteria</taxon>
        <taxon>Pseudomonadati</taxon>
        <taxon>Pseudomonadota</taxon>
        <taxon>Alphaproteobacteria</taxon>
        <taxon>Rhodospirillales</taxon>
        <taxon>Rhodospirillaceae</taxon>
        <taxon>Candidatus Endolissoclinum</taxon>
    </lineage>
</organism>
<name>K7YSW0_9PROT</name>
<keyword evidence="2" id="KW-1185">Reference proteome</keyword>
<proteinExistence type="predicted"/>
<sequence>MPSSLNFLELSPIRISTFFLSLRLTPLSINLLFEINFIIYLTF</sequence>
<protein>
    <submittedName>
        <fullName evidence="1">Uncharacterized protein</fullName>
    </submittedName>
</protein>
<dbReference type="KEGG" id="thal:A1OE_1500"/>
<dbReference type="AlphaFoldDB" id="K7YSW0"/>